<dbReference type="InterPro" id="IPR052529">
    <property type="entry name" value="Bact_Transport_Assoc"/>
</dbReference>
<evidence type="ECO:0000313" key="4">
    <source>
        <dbReference type="Proteomes" id="UP000657739"/>
    </source>
</evidence>
<accession>A0A927HNX3</accession>
<protein>
    <submittedName>
        <fullName evidence="3">DUF418 domain-containing protein</fullName>
    </submittedName>
</protein>
<dbReference type="AlphaFoldDB" id="A0A927HNX3"/>
<keyword evidence="1" id="KW-1133">Transmembrane helix</keyword>
<evidence type="ECO:0000259" key="2">
    <source>
        <dbReference type="Pfam" id="PF04235"/>
    </source>
</evidence>
<feature type="transmembrane region" description="Helical" evidence="1">
    <location>
        <begin position="68"/>
        <end position="86"/>
    </location>
</feature>
<dbReference type="PANTHER" id="PTHR30590">
    <property type="entry name" value="INNER MEMBRANE PROTEIN"/>
    <property type="match status" value="1"/>
</dbReference>
<gene>
    <name evidence="3" type="ORF">IE987_21040</name>
</gene>
<keyword evidence="1" id="KW-0472">Membrane</keyword>
<evidence type="ECO:0000256" key="1">
    <source>
        <dbReference type="SAM" id="Phobius"/>
    </source>
</evidence>
<keyword evidence="1" id="KW-0812">Transmembrane</keyword>
<organism evidence="3 4">
    <name type="scientific">Klebsiella pneumoniae</name>
    <dbReference type="NCBI Taxonomy" id="573"/>
    <lineage>
        <taxon>Bacteria</taxon>
        <taxon>Pseudomonadati</taxon>
        <taxon>Pseudomonadota</taxon>
        <taxon>Gammaproteobacteria</taxon>
        <taxon>Enterobacterales</taxon>
        <taxon>Enterobacteriaceae</taxon>
        <taxon>Klebsiella/Raoultella group</taxon>
        <taxon>Klebsiella</taxon>
        <taxon>Klebsiella pneumoniae complex</taxon>
    </lineage>
</organism>
<sequence length="141" mass="15844">MCRQYSPSGIWPRDYRWCAFLLQAPRELSAPLQAIGYAALAWGYWPQLCRFRLVGAIACVGRMALTNYLLQTLICTTLFYHLGLFMRFDRLQLLAFVPPSGPLTSLSHRSGCAASAGGPVEWLWRQLTLRASGTSLKDTSR</sequence>
<dbReference type="InterPro" id="IPR007349">
    <property type="entry name" value="DUF418"/>
</dbReference>
<dbReference type="Pfam" id="PF04235">
    <property type="entry name" value="DUF418"/>
    <property type="match status" value="1"/>
</dbReference>
<dbReference type="Proteomes" id="UP000657739">
    <property type="component" value="Unassembled WGS sequence"/>
</dbReference>
<reference evidence="3" key="1">
    <citation type="submission" date="2020-07" db="EMBL/GenBank/DDBJ databases">
        <title>Clinical and genomic characterization of carbapenemase-producing Enterobacterales causing secondary infections during the COVID-19 crisis at a New York City hospital.</title>
        <authorList>
            <person name="Gomez-Simmonds A."/>
            <person name="Annavajhala M.K."/>
            <person name="Uhlemann A.-C."/>
        </authorList>
    </citation>
    <scope>NUCLEOTIDE SEQUENCE</scope>
    <source>
        <strain evidence="3">NK1593</strain>
    </source>
</reference>
<proteinExistence type="predicted"/>
<name>A0A927HNX3_KLEPN</name>
<evidence type="ECO:0000313" key="3">
    <source>
        <dbReference type="EMBL" id="MBD3708433.1"/>
    </source>
</evidence>
<feature type="domain" description="DUF418" evidence="2">
    <location>
        <begin position="13"/>
        <end position="130"/>
    </location>
</feature>
<dbReference type="EMBL" id="JACXTE010000001">
    <property type="protein sequence ID" value="MBD3708433.1"/>
    <property type="molecule type" value="Genomic_DNA"/>
</dbReference>
<dbReference type="PANTHER" id="PTHR30590:SF2">
    <property type="entry name" value="INNER MEMBRANE PROTEIN"/>
    <property type="match status" value="1"/>
</dbReference>
<comment type="caution">
    <text evidence="3">The sequence shown here is derived from an EMBL/GenBank/DDBJ whole genome shotgun (WGS) entry which is preliminary data.</text>
</comment>